<protein>
    <submittedName>
        <fullName evidence="1">Uncharacterized protein</fullName>
    </submittedName>
</protein>
<proteinExistence type="predicted"/>
<dbReference type="EMBL" id="LN515531">
    <property type="protein sequence ID" value="CEA12767.1"/>
    <property type="molecule type" value="Genomic_DNA"/>
</dbReference>
<reference evidence="1" key="1">
    <citation type="submission" date="2014-08" db="EMBL/GenBank/DDBJ databases">
        <authorList>
            <person name="Wibberg D."/>
        </authorList>
    </citation>
    <scope>NUCLEOTIDE SEQUENCE</scope>
</reference>
<dbReference type="RefSeq" id="WP_048072068.1">
    <property type="nucleotide sequence ID" value="NZ_JARRCX010000001.1"/>
</dbReference>
<gene>
    <name evidence="1" type="ORF">DSM1535_0404</name>
</gene>
<accession>A0A090I6R3</accession>
<dbReference type="AlphaFoldDB" id="A0A090I6R3"/>
<dbReference type="KEGG" id="mfi:DSM1535_0404"/>
<dbReference type="PATRIC" id="fig|2162.9.peg.422"/>
<sequence length="74" mass="8712">MKFQYTGPDGHKTLELVAFEIMEKDEELKKNQIIEVPDDNKRLVSCLDASGYFKRVEKEESKPVKKPKQKRRTD</sequence>
<evidence type="ECO:0000313" key="1">
    <source>
        <dbReference type="EMBL" id="CEA12767.1"/>
    </source>
</evidence>
<organism evidence="1">
    <name type="scientific">Methanobacterium formicicum</name>
    <dbReference type="NCBI Taxonomy" id="2162"/>
    <lineage>
        <taxon>Archaea</taxon>
        <taxon>Methanobacteriati</taxon>
        <taxon>Methanobacteriota</taxon>
        <taxon>Methanomada group</taxon>
        <taxon>Methanobacteria</taxon>
        <taxon>Methanobacteriales</taxon>
        <taxon>Methanobacteriaceae</taxon>
        <taxon>Methanobacterium</taxon>
    </lineage>
</organism>
<name>A0A090I6R3_METFO</name>